<comment type="caution">
    <text evidence="1">The sequence shown here is derived from an EMBL/GenBank/DDBJ whole genome shotgun (WGS) entry which is preliminary data.</text>
</comment>
<evidence type="ECO:0000313" key="1">
    <source>
        <dbReference type="EMBL" id="KAJ9158038.1"/>
    </source>
</evidence>
<sequence>MDSILPPEPIAEDIARLTSLGIHMWQHLKCLQNAIAALTGAGTSNDTLNHLVAVIRQRLESARRRIRAHDYDALDWIAQHALFDRWSERHEHQRIVLQLYCELSEIGERFQVAFQLILSEETLSDEMRRRVERLCASYETVVYPRQWFIDLLLGLPLGPEETWAPL</sequence>
<protein>
    <submittedName>
        <fullName evidence="1">Uncharacterized protein</fullName>
    </submittedName>
</protein>
<dbReference type="Proteomes" id="UP001174691">
    <property type="component" value="Unassembled WGS sequence"/>
</dbReference>
<evidence type="ECO:0000313" key="2">
    <source>
        <dbReference type="Proteomes" id="UP001174691"/>
    </source>
</evidence>
<keyword evidence="2" id="KW-1185">Reference proteome</keyword>
<accession>A0AA38RWJ1</accession>
<dbReference type="EMBL" id="JANBVN010000043">
    <property type="protein sequence ID" value="KAJ9158038.1"/>
    <property type="molecule type" value="Genomic_DNA"/>
</dbReference>
<organism evidence="1 2">
    <name type="scientific">Coniochaeta hoffmannii</name>
    <dbReference type="NCBI Taxonomy" id="91930"/>
    <lineage>
        <taxon>Eukaryota</taxon>
        <taxon>Fungi</taxon>
        <taxon>Dikarya</taxon>
        <taxon>Ascomycota</taxon>
        <taxon>Pezizomycotina</taxon>
        <taxon>Sordariomycetes</taxon>
        <taxon>Sordariomycetidae</taxon>
        <taxon>Coniochaetales</taxon>
        <taxon>Coniochaetaceae</taxon>
        <taxon>Coniochaeta</taxon>
    </lineage>
</organism>
<reference evidence="1" key="1">
    <citation type="submission" date="2022-07" db="EMBL/GenBank/DDBJ databases">
        <title>Fungi with potential for degradation of polypropylene.</title>
        <authorList>
            <person name="Gostincar C."/>
        </authorList>
    </citation>
    <scope>NUCLEOTIDE SEQUENCE</scope>
    <source>
        <strain evidence="1">EXF-13287</strain>
    </source>
</reference>
<gene>
    <name evidence="1" type="ORF">NKR19_g3757</name>
</gene>
<name>A0AA38RWJ1_9PEZI</name>
<dbReference type="AlphaFoldDB" id="A0AA38RWJ1"/>
<proteinExistence type="predicted"/>